<dbReference type="EMBL" id="CP000698">
    <property type="protein sequence ID" value="ABQ27060.1"/>
    <property type="molecule type" value="Genomic_DNA"/>
</dbReference>
<organism evidence="1 2">
    <name type="scientific">Geotalea uraniireducens (strain Rf4)</name>
    <name type="common">Geobacter uraniireducens</name>
    <dbReference type="NCBI Taxonomy" id="351605"/>
    <lineage>
        <taxon>Bacteria</taxon>
        <taxon>Pseudomonadati</taxon>
        <taxon>Thermodesulfobacteriota</taxon>
        <taxon>Desulfuromonadia</taxon>
        <taxon>Geobacterales</taxon>
        <taxon>Geobacteraceae</taxon>
        <taxon>Geotalea</taxon>
    </lineage>
</organism>
<protein>
    <submittedName>
        <fullName evidence="1">Uncharacterized protein</fullName>
    </submittedName>
</protein>
<sequence>MVFKHITSILENTRRFASFSIALLFSNDSLFMVAREKYFYWQKGGCMRNVIILVLLLLPTPAFATDPSLYPHFWTGSVCGLAADTVLYHYAEHMGPVERTLASTGLGLVPGIINEIVDEYIIDDHFGWDDVAADALGALTGAIAAELINGQLWISASGRQIRLIGKW</sequence>
<proteinExistence type="predicted"/>
<keyword evidence="2" id="KW-1185">Reference proteome</keyword>
<evidence type="ECO:0000313" key="2">
    <source>
        <dbReference type="Proteomes" id="UP000006695"/>
    </source>
</evidence>
<dbReference type="RefSeq" id="WP_011939730.1">
    <property type="nucleotide sequence ID" value="NC_009483.1"/>
</dbReference>
<gene>
    <name evidence="1" type="ordered locus">Gura_2888</name>
</gene>
<name>A5G5J2_GEOUR</name>
<dbReference type="AlphaFoldDB" id="A5G5J2"/>
<accession>A5G5J2</accession>
<evidence type="ECO:0000313" key="1">
    <source>
        <dbReference type="EMBL" id="ABQ27060.1"/>
    </source>
</evidence>
<dbReference type="Proteomes" id="UP000006695">
    <property type="component" value="Chromosome"/>
</dbReference>
<dbReference type="KEGG" id="gur:Gura_2888"/>
<reference evidence="1 2" key="1">
    <citation type="submission" date="2007-05" db="EMBL/GenBank/DDBJ databases">
        <title>Complete sequence of Geobacter uraniireducens Rf4.</title>
        <authorList>
            <consortium name="US DOE Joint Genome Institute"/>
            <person name="Copeland A."/>
            <person name="Lucas S."/>
            <person name="Lapidus A."/>
            <person name="Barry K."/>
            <person name="Detter J.C."/>
            <person name="Glavina del Rio T."/>
            <person name="Hammon N."/>
            <person name="Israni S."/>
            <person name="Dalin E."/>
            <person name="Tice H."/>
            <person name="Pitluck S."/>
            <person name="Chertkov O."/>
            <person name="Brettin T."/>
            <person name="Bruce D."/>
            <person name="Han C."/>
            <person name="Schmutz J."/>
            <person name="Larimer F."/>
            <person name="Land M."/>
            <person name="Hauser L."/>
            <person name="Kyrpides N."/>
            <person name="Mikhailova N."/>
            <person name="Shelobolina E."/>
            <person name="Aklujkar M."/>
            <person name="Lovley D."/>
            <person name="Richardson P."/>
        </authorList>
    </citation>
    <scope>NUCLEOTIDE SEQUENCE [LARGE SCALE GENOMIC DNA]</scope>
    <source>
        <strain evidence="1 2">Rf4</strain>
    </source>
</reference>
<dbReference type="HOGENOM" id="CLU_135535_0_0_7"/>